<dbReference type="PRINTS" id="PR00010">
    <property type="entry name" value="EGFBLOOD"/>
</dbReference>
<keyword evidence="6" id="KW-0325">Glycoprotein</keyword>
<dbReference type="InterPro" id="IPR038178">
    <property type="entry name" value="Kringle_sf"/>
</dbReference>
<dbReference type="InterPro" id="IPR000001">
    <property type="entry name" value="Kringle"/>
</dbReference>
<evidence type="ECO:0000313" key="13">
    <source>
        <dbReference type="Proteomes" id="UP001209878"/>
    </source>
</evidence>
<gene>
    <name evidence="12" type="ORF">NP493_154g01009</name>
</gene>
<protein>
    <submittedName>
        <fullName evidence="12">Uncharacterized protein</fullName>
    </submittedName>
</protein>
<evidence type="ECO:0000256" key="9">
    <source>
        <dbReference type="SAM" id="SignalP"/>
    </source>
</evidence>
<keyword evidence="4" id="KW-0677">Repeat</keyword>
<feature type="domain" description="EGF-like" evidence="10">
    <location>
        <begin position="208"/>
        <end position="244"/>
    </location>
</feature>
<dbReference type="CDD" id="cd00054">
    <property type="entry name" value="EGF_CA"/>
    <property type="match status" value="3"/>
</dbReference>
<evidence type="ECO:0000256" key="1">
    <source>
        <dbReference type="ARBA" id="ARBA00022536"/>
    </source>
</evidence>
<dbReference type="InterPro" id="IPR013032">
    <property type="entry name" value="EGF-like_CS"/>
</dbReference>
<dbReference type="FunFam" id="2.10.25.10:FF:000004">
    <property type="entry name" value="Neurogenic locus notch 1"/>
    <property type="match status" value="1"/>
</dbReference>
<dbReference type="SUPFAM" id="SSF57440">
    <property type="entry name" value="Kringle-like"/>
    <property type="match status" value="2"/>
</dbReference>
<dbReference type="PROSITE" id="PS00010">
    <property type="entry name" value="ASX_HYDROXYL"/>
    <property type="match status" value="3"/>
</dbReference>
<evidence type="ECO:0000256" key="2">
    <source>
        <dbReference type="ARBA" id="ARBA00022572"/>
    </source>
</evidence>
<dbReference type="Gene3D" id="2.40.20.10">
    <property type="entry name" value="Plasminogen Kringle 4"/>
    <property type="match status" value="2"/>
</dbReference>
<keyword evidence="13" id="KW-1185">Reference proteome</keyword>
<feature type="disulfide bond" evidence="7">
    <location>
        <begin position="272"/>
        <end position="281"/>
    </location>
</feature>
<dbReference type="PROSITE" id="PS50070">
    <property type="entry name" value="KRINGLE_2"/>
    <property type="match status" value="2"/>
</dbReference>
<dbReference type="FunFam" id="2.10.25.10:FF:000640">
    <property type="entry name" value="Sushi, von Willebrand factor type A, EGF and pentraxin domain-containing protein 1"/>
    <property type="match status" value="1"/>
</dbReference>
<sequence>MLCRRISMTSRVLLLLLTLGYDEYSCDAAPLQCLLTTEGRDYTGHLNVTETGKPCKNWRGDEYKEFFGRSFERVKNYCRLPATSDQTKPWCFTKDTGFESEPCNIAPCPPNTLPPECYQATRGYDYMGHVSNTRSGYVCQRWDSQTPQVHTFHVTLEARYFPDVSLEAASNYCRNPTRHGTLSPWCYSTHPGTRWEYCDVPECAQTTEIVECASSPCRNGATCTDAVNSYTCRCVDGYTGTHCETDVDECANSPCRNEATCTDAVNSYKCRCVAGYTGTHCETDIDECASSPCRNGATCTDAVNSYTCRCVADFRGTHCETVPLTAIAKGYRDFGDCAVFRDRTRKTCAEVTSSTNPFDFVLRATVSRCQNEARIRLVLKNGDCSDKNQVHVDTMEKSVGTGPFNGYFLRCELTKTEKPGGDLSLCSFCCQCPTRGCDFVFVRIFGRKGPVRSLCEVELIYP</sequence>
<feature type="domain" description="Kringle" evidence="11">
    <location>
        <begin position="38"/>
        <end position="108"/>
    </location>
</feature>
<feature type="disulfide bond" evidence="7">
    <location>
        <begin position="310"/>
        <end position="319"/>
    </location>
</feature>
<feature type="domain" description="Kringle" evidence="11">
    <location>
        <begin position="116"/>
        <end position="203"/>
    </location>
</feature>
<feature type="domain" description="EGF-like" evidence="10">
    <location>
        <begin position="246"/>
        <end position="282"/>
    </location>
</feature>
<comment type="caution">
    <text evidence="12">The sequence shown here is derived from an EMBL/GenBank/DDBJ whole genome shotgun (WGS) entry which is preliminary data.</text>
</comment>
<evidence type="ECO:0000256" key="8">
    <source>
        <dbReference type="PROSITE-ProRule" id="PRU00121"/>
    </source>
</evidence>
<organism evidence="12 13">
    <name type="scientific">Ridgeia piscesae</name>
    <name type="common">Tubeworm</name>
    <dbReference type="NCBI Taxonomy" id="27915"/>
    <lineage>
        <taxon>Eukaryota</taxon>
        <taxon>Metazoa</taxon>
        <taxon>Spiralia</taxon>
        <taxon>Lophotrochozoa</taxon>
        <taxon>Annelida</taxon>
        <taxon>Polychaeta</taxon>
        <taxon>Sedentaria</taxon>
        <taxon>Canalipalpata</taxon>
        <taxon>Sabellida</taxon>
        <taxon>Siboglinidae</taxon>
        <taxon>Ridgeia</taxon>
    </lineage>
</organism>
<dbReference type="CDD" id="cd00108">
    <property type="entry name" value="KR"/>
    <property type="match status" value="1"/>
</dbReference>
<evidence type="ECO:0000259" key="10">
    <source>
        <dbReference type="PROSITE" id="PS50026"/>
    </source>
</evidence>
<evidence type="ECO:0000313" key="12">
    <source>
        <dbReference type="EMBL" id="KAK2187778.1"/>
    </source>
</evidence>
<keyword evidence="3 9" id="KW-0732">Signal</keyword>
<feature type="chain" id="PRO_5041916380" evidence="9">
    <location>
        <begin position="29"/>
        <end position="462"/>
    </location>
</feature>
<dbReference type="PRINTS" id="PR00018">
    <property type="entry name" value="KRINGLE"/>
</dbReference>
<keyword evidence="5 7" id="KW-1015">Disulfide bond</keyword>
<evidence type="ECO:0000256" key="7">
    <source>
        <dbReference type="PROSITE-ProRule" id="PRU00076"/>
    </source>
</evidence>
<dbReference type="GO" id="GO:0051240">
    <property type="term" value="P:positive regulation of multicellular organismal process"/>
    <property type="evidence" value="ECO:0007669"/>
    <property type="project" value="UniProtKB-ARBA"/>
</dbReference>
<dbReference type="InterPro" id="IPR009030">
    <property type="entry name" value="Growth_fac_rcpt_cys_sf"/>
</dbReference>
<dbReference type="InterPro" id="IPR000152">
    <property type="entry name" value="EGF-type_Asp/Asn_hydroxyl_site"/>
</dbReference>
<dbReference type="Proteomes" id="UP001209878">
    <property type="component" value="Unassembled WGS sequence"/>
</dbReference>
<evidence type="ECO:0000259" key="11">
    <source>
        <dbReference type="PROSITE" id="PS50070"/>
    </source>
</evidence>
<dbReference type="SUPFAM" id="SSF57184">
    <property type="entry name" value="Growth factor receptor domain"/>
    <property type="match status" value="1"/>
</dbReference>
<dbReference type="SMART" id="SM00181">
    <property type="entry name" value="EGF"/>
    <property type="match status" value="3"/>
</dbReference>
<evidence type="ECO:0000256" key="5">
    <source>
        <dbReference type="ARBA" id="ARBA00023157"/>
    </source>
</evidence>
<evidence type="ECO:0000256" key="4">
    <source>
        <dbReference type="ARBA" id="ARBA00022737"/>
    </source>
</evidence>
<dbReference type="FunFam" id="2.10.25.10:FF:000122">
    <property type="entry name" value="Protein crumbs homolog 2"/>
    <property type="match status" value="1"/>
</dbReference>
<evidence type="ECO:0000256" key="3">
    <source>
        <dbReference type="ARBA" id="ARBA00022729"/>
    </source>
</evidence>
<dbReference type="SMART" id="SM00130">
    <property type="entry name" value="KR"/>
    <property type="match status" value="2"/>
</dbReference>
<dbReference type="InterPro" id="IPR000742">
    <property type="entry name" value="EGF"/>
</dbReference>
<dbReference type="PROSITE" id="PS01187">
    <property type="entry name" value="EGF_CA"/>
    <property type="match status" value="2"/>
</dbReference>
<dbReference type="PANTHER" id="PTHR12916:SF4">
    <property type="entry name" value="UNINFLATABLE, ISOFORM C"/>
    <property type="match status" value="1"/>
</dbReference>
<dbReference type="InterPro" id="IPR018097">
    <property type="entry name" value="EGF_Ca-bd_CS"/>
</dbReference>
<keyword evidence="1 7" id="KW-0245">EGF-like domain</keyword>
<dbReference type="PROSITE" id="PS01186">
    <property type="entry name" value="EGF_2"/>
    <property type="match status" value="2"/>
</dbReference>
<dbReference type="EMBL" id="JAODUO010000154">
    <property type="protein sequence ID" value="KAK2187778.1"/>
    <property type="molecule type" value="Genomic_DNA"/>
</dbReference>
<proteinExistence type="predicted"/>
<comment type="caution">
    <text evidence="7">Lacks conserved residue(s) required for the propagation of feature annotation.</text>
</comment>
<evidence type="ECO:0000256" key="6">
    <source>
        <dbReference type="ARBA" id="ARBA00023180"/>
    </source>
</evidence>
<feature type="domain" description="EGF-like" evidence="10">
    <location>
        <begin position="284"/>
        <end position="320"/>
    </location>
</feature>
<dbReference type="PROSITE" id="PS50026">
    <property type="entry name" value="EGF_3"/>
    <property type="match status" value="3"/>
</dbReference>
<accession>A0AAD9P438</accession>
<dbReference type="AlphaFoldDB" id="A0AAD9P438"/>
<dbReference type="Pfam" id="PF00051">
    <property type="entry name" value="Kringle"/>
    <property type="match status" value="2"/>
</dbReference>
<dbReference type="PROSITE" id="PS00022">
    <property type="entry name" value="EGF_1"/>
    <property type="match status" value="3"/>
</dbReference>
<feature type="disulfide bond" evidence="7">
    <location>
        <begin position="234"/>
        <end position="243"/>
    </location>
</feature>
<dbReference type="Pfam" id="PF12661">
    <property type="entry name" value="hEGF"/>
    <property type="match status" value="3"/>
</dbReference>
<dbReference type="GO" id="GO:0005509">
    <property type="term" value="F:calcium ion binding"/>
    <property type="evidence" value="ECO:0007669"/>
    <property type="project" value="InterPro"/>
</dbReference>
<dbReference type="Gene3D" id="2.10.25.10">
    <property type="entry name" value="Laminin"/>
    <property type="match status" value="3"/>
</dbReference>
<dbReference type="SMART" id="SM00179">
    <property type="entry name" value="EGF_CA"/>
    <property type="match status" value="3"/>
</dbReference>
<dbReference type="PANTHER" id="PTHR12916">
    <property type="entry name" value="CYTOCHROME C OXIDASE POLYPEPTIDE VIC-2"/>
    <property type="match status" value="1"/>
</dbReference>
<dbReference type="InterPro" id="IPR001881">
    <property type="entry name" value="EGF-like_Ca-bd_dom"/>
</dbReference>
<dbReference type="InterPro" id="IPR013806">
    <property type="entry name" value="Kringle-like"/>
</dbReference>
<name>A0AAD9P438_RIDPI</name>
<reference evidence="12" key="1">
    <citation type="journal article" date="2023" name="Mol. Biol. Evol.">
        <title>Third-Generation Sequencing Reveals the Adaptive Role of the Epigenome in Three Deep-Sea Polychaetes.</title>
        <authorList>
            <person name="Perez M."/>
            <person name="Aroh O."/>
            <person name="Sun Y."/>
            <person name="Lan Y."/>
            <person name="Juniper S.K."/>
            <person name="Young C.R."/>
            <person name="Angers B."/>
            <person name="Qian P.Y."/>
        </authorList>
    </citation>
    <scope>NUCLEOTIDE SEQUENCE</scope>
    <source>
        <strain evidence="12">R07B-5</strain>
    </source>
</reference>
<keyword evidence="2 8" id="KW-0420">Kringle</keyword>
<dbReference type="GO" id="GO:0003008">
    <property type="term" value="P:system process"/>
    <property type="evidence" value="ECO:0007669"/>
    <property type="project" value="UniProtKB-ARBA"/>
</dbReference>
<feature type="signal peptide" evidence="9">
    <location>
        <begin position="1"/>
        <end position="28"/>
    </location>
</feature>